<dbReference type="Proteomes" id="UP000595564">
    <property type="component" value="Chromosome"/>
</dbReference>
<dbReference type="Gene3D" id="3.20.19.10">
    <property type="entry name" value="Aconitase, domain 4"/>
    <property type="match status" value="1"/>
</dbReference>
<evidence type="ECO:0000313" key="22">
    <source>
        <dbReference type="EMBL" id="BBB32689.1"/>
    </source>
</evidence>
<comment type="cofactor">
    <cofactor evidence="17">
        <name>[4Fe-4S] cluster</name>
        <dbReference type="ChEBI" id="CHEBI:49883"/>
    </cofactor>
    <text evidence="17">Binds 1 [4Fe-4S] cluster per subunit.</text>
</comment>
<dbReference type="GO" id="GO:0019629">
    <property type="term" value="P:propionate catabolic process, 2-methylcitrate cycle"/>
    <property type="evidence" value="ECO:0007669"/>
    <property type="project" value="TreeGrafter"/>
</dbReference>
<protein>
    <recommendedName>
        <fullName evidence="7 16">Aconitate hydratase B</fullName>
        <ecNumber evidence="5 16">4.2.1.3</ecNumber>
        <ecNumber evidence="6 16">4.2.1.99</ecNumber>
    </recommendedName>
    <alternativeName>
        <fullName evidence="16">2-methylisocitrate dehydratase</fullName>
    </alternativeName>
</protein>
<feature type="binding site" evidence="18">
    <location>
        <position position="487"/>
    </location>
    <ligand>
        <name>substrate</name>
    </ligand>
</feature>
<dbReference type="FunFam" id="1.25.40.310:FF:000001">
    <property type="entry name" value="Aconitate hydratase B"/>
    <property type="match status" value="1"/>
</dbReference>
<dbReference type="GO" id="GO:0046872">
    <property type="term" value="F:metal ion binding"/>
    <property type="evidence" value="ECO:0007669"/>
    <property type="project" value="UniProtKB-KW"/>
</dbReference>
<dbReference type="GO" id="GO:0047456">
    <property type="term" value="F:2-methylisocitrate dehydratase activity"/>
    <property type="evidence" value="ECO:0007669"/>
    <property type="project" value="UniProtKB-EC"/>
</dbReference>
<evidence type="ECO:0000256" key="17">
    <source>
        <dbReference type="PIRSR" id="PIRSR036687-1"/>
    </source>
</evidence>
<evidence type="ECO:0000259" key="19">
    <source>
        <dbReference type="Pfam" id="PF00330"/>
    </source>
</evidence>
<reference evidence="22 23" key="1">
    <citation type="journal article" date="2012" name="Extremophiles">
        <title>Thermotomaculum hydrothermale gen. nov., sp. nov., a novel heterotrophic thermophile within the phylum Acidobacteria from a deep-sea hydrothermal vent chimney in the Southern Okinawa Trough.</title>
        <authorList>
            <person name="Izumi H."/>
            <person name="Nunoura T."/>
            <person name="Miyazaki M."/>
            <person name="Mino S."/>
            <person name="Toki T."/>
            <person name="Takai K."/>
            <person name="Sako Y."/>
            <person name="Sawabe T."/>
            <person name="Nakagawa S."/>
        </authorList>
    </citation>
    <scope>NUCLEOTIDE SEQUENCE [LARGE SCALE GENOMIC DNA]</scope>
    <source>
        <strain evidence="22 23">AC55</strain>
    </source>
</reference>
<name>A0A7R6PFB7_9BACT</name>
<dbReference type="PANTHER" id="PTHR43160:SF4">
    <property type="entry name" value="ACONITATE HYDRATASE B"/>
    <property type="match status" value="1"/>
</dbReference>
<evidence type="ECO:0000256" key="10">
    <source>
        <dbReference type="ARBA" id="ARBA00022723"/>
    </source>
</evidence>
<keyword evidence="12 17" id="KW-0408">Iron</keyword>
<dbReference type="InterPro" id="IPR001030">
    <property type="entry name" value="Acoase/IPM_deHydtase_lsu_aba"/>
</dbReference>
<comment type="catalytic activity">
    <reaction evidence="1 16">
        <text>(2S,3R)-3-hydroxybutane-1,2,3-tricarboxylate = 2-methyl-cis-aconitate + H2O</text>
        <dbReference type="Rhea" id="RHEA:17941"/>
        <dbReference type="ChEBI" id="CHEBI:15377"/>
        <dbReference type="ChEBI" id="CHEBI:57429"/>
        <dbReference type="ChEBI" id="CHEBI:57872"/>
        <dbReference type="EC" id="4.2.1.99"/>
    </reaction>
</comment>
<proteinExistence type="inferred from homology"/>
<dbReference type="Pfam" id="PF06434">
    <property type="entry name" value="Aconitase_2_N"/>
    <property type="match status" value="1"/>
</dbReference>
<feature type="binding site" evidence="17">
    <location>
        <position position="699"/>
    </location>
    <ligand>
        <name>[4Fe-4S] cluster</name>
        <dbReference type="ChEBI" id="CHEBI:49883"/>
    </ligand>
</feature>
<evidence type="ECO:0000256" key="5">
    <source>
        <dbReference type="ARBA" id="ARBA00012926"/>
    </source>
</evidence>
<keyword evidence="13 17" id="KW-0411">Iron-sulfur</keyword>
<feature type="binding site" evidence="18">
    <location>
        <position position="785"/>
    </location>
    <ligand>
        <name>substrate</name>
    </ligand>
</feature>
<dbReference type="UniPathway" id="UPA00223">
    <property type="reaction ID" value="UER00718"/>
</dbReference>
<dbReference type="InterPro" id="IPR004406">
    <property type="entry name" value="Aconitase_B"/>
</dbReference>
<evidence type="ECO:0000256" key="3">
    <source>
        <dbReference type="ARBA" id="ARBA00005026"/>
    </source>
</evidence>
<organism evidence="22 23">
    <name type="scientific">Thermotomaculum hydrothermale</name>
    <dbReference type="NCBI Taxonomy" id="981385"/>
    <lineage>
        <taxon>Bacteria</taxon>
        <taxon>Pseudomonadati</taxon>
        <taxon>Acidobacteriota</taxon>
        <taxon>Holophagae</taxon>
        <taxon>Thermotomaculales</taxon>
        <taxon>Thermotomaculaceae</taxon>
        <taxon>Thermotomaculum</taxon>
    </lineage>
</organism>
<comment type="similarity">
    <text evidence="4 16">Belongs to the aconitase/IPM isomerase family.</text>
</comment>
<dbReference type="PIRSF" id="PIRSF036687">
    <property type="entry name" value="AcnB"/>
    <property type="match status" value="1"/>
</dbReference>
<evidence type="ECO:0000256" key="15">
    <source>
        <dbReference type="ARBA" id="ARBA00023501"/>
    </source>
</evidence>
<comment type="pathway">
    <text evidence="2 16">Carbohydrate metabolism; tricarboxylic acid cycle; isocitrate from oxaloacetate: step 2/2.</text>
</comment>
<keyword evidence="23" id="KW-1185">Reference proteome</keyword>
<evidence type="ECO:0000256" key="13">
    <source>
        <dbReference type="ARBA" id="ARBA00023014"/>
    </source>
</evidence>
<keyword evidence="8 17" id="KW-0004">4Fe-4S</keyword>
<dbReference type="GO" id="GO:0003723">
    <property type="term" value="F:RNA binding"/>
    <property type="evidence" value="ECO:0007669"/>
    <property type="project" value="UniProtKB-KW"/>
</dbReference>
<accession>A0A7R6PFB7</accession>
<evidence type="ECO:0000256" key="11">
    <source>
        <dbReference type="ARBA" id="ARBA00022884"/>
    </source>
</evidence>
<dbReference type="Gene3D" id="3.30.499.10">
    <property type="entry name" value="Aconitase, domain 3"/>
    <property type="match status" value="2"/>
</dbReference>
<evidence type="ECO:0000256" key="16">
    <source>
        <dbReference type="PIRNR" id="PIRNR036687"/>
    </source>
</evidence>
<dbReference type="CDD" id="cd01581">
    <property type="entry name" value="AcnB"/>
    <property type="match status" value="1"/>
</dbReference>
<keyword evidence="14 16" id="KW-0456">Lyase</keyword>
<dbReference type="PANTHER" id="PTHR43160">
    <property type="entry name" value="ACONITATE HYDRATASE B"/>
    <property type="match status" value="1"/>
</dbReference>
<feature type="binding site" evidence="17">
    <location>
        <position position="758"/>
    </location>
    <ligand>
        <name>[4Fe-4S] cluster</name>
        <dbReference type="ChEBI" id="CHEBI:49883"/>
    </ligand>
</feature>
<dbReference type="GO" id="GO:0003994">
    <property type="term" value="F:aconitate hydratase activity"/>
    <property type="evidence" value="ECO:0007669"/>
    <property type="project" value="UniProtKB-EC"/>
</dbReference>
<dbReference type="GO" id="GO:0006099">
    <property type="term" value="P:tricarboxylic acid cycle"/>
    <property type="evidence" value="ECO:0007669"/>
    <property type="project" value="UniProtKB-UniPathway"/>
</dbReference>
<dbReference type="InterPro" id="IPR036288">
    <property type="entry name" value="Aconitase_B_HEAT-like_dom_sf"/>
</dbReference>
<evidence type="ECO:0000256" key="9">
    <source>
        <dbReference type="ARBA" id="ARBA00022532"/>
    </source>
</evidence>
<evidence type="ECO:0000313" key="23">
    <source>
        <dbReference type="Proteomes" id="UP000595564"/>
    </source>
</evidence>
<dbReference type="SUPFAM" id="SSF53732">
    <property type="entry name" value="Aconitase iron-sulfur domain"/>
    <property type="match status" value="1"/>
</dbReference>
<gene>
    <name evidence="22" type="primary">acnB</name>
    <name evidence="22" type="ORF">TTHT_1158</name>
</gene>
<keyword evidence="11" id="KW-0694">RNA-binding</keyword>
<evidence type="ECO:0000256" key="1">
    <source>
        <dbReference type="ARBA" id="ARBA00000118"/>
    </source>
</evidence>
<dbReference type="NCBIfam" id="NF006690">
    <property type="entry name" value="PRK09238.1"/>
    <property type="match status" value="1"/>
</dbReference>
<comment type="pathway">
    <text evidence="3">Organic acid metabolism; propanoate degradation.</text>
</comment>
<dbReference type="EMBL" id="AP017470">
    <property type="protein sequence ID" value="BBB32689.1"/>
    <property type="molecule type" value="Genomic_DNA"/>
</dbReference>
<evidence type="ECO:0000259" key="20">
    <source>
        <dbReference type="Pfam" id="PF06434"/>
    </source>
</evidence>
<evidence type="ECO:0000256" key="2">
    <source>
        <dbReference type="ARBA" id="ARBA00004717"/>
    </source>
</evidence>
<dbReference type="SUPFAM" id="SSF74778">
    <property type="entry name" value="Aconitase B, N-terminal domain"/>
    <property type="match status" value="1"/>
</dbReference>
<dbReference type="InterPro" id="IPR015932">
    <property type="entry name" value="Aconitase_dom2"/>
</dbReference>
<feature type="domain" description="Aconitase/3-isopropylmalate dehydratase large subunit alpha/beta/alpha" evidence="19">
    <location>
        <begin position="462"/>
        <end position="807"/>
    </location>
</feature>
<dbReference type="EC" id="4.2.1.99" evidence="6 16"/>
<keyword evidence="9 16" id="KW-0816">Tricarboxylic acid cycle</keyword>
<dbReference type="Gene3D" id="1.25.40.310">
    <property type="entry name" value="Aconitate B, HEAT-like domain"/>
    <property type="match status" value="1"/>
</dbReference>
<dbReference type="AlphaFoldDB" id="A0A7R6PFB7"/>
<evidence type="ECO:0000256" key="12">
    <source>
        <dbReference type="ARBA" id="ARBA00023004"/>
    </source>
</evidence>
<feature type="domain" description="Aconitase B swivel" evidence="20">
    <location>
        <begin position="167"/>
        <end position="371"/>
    </location>
</feature>
<feature type="binding site" evidence="17">
    <location>
        <position position="761"/>
    </location>
    <ligand>
        <name>[4Fe-4S] cluster</name>
        <dbReference type="ChEBI" id="CHEBI:49883"/>
    </ligand>
</feature>
<comment type="catalytic activity">
    <reaction evidence="15 16">
        <text>citrate = D-threo-isocitrate</text>
        <dbReference type="Rhea" id="RHEA:10336"/>
        <dbReference type="ChEBI" id="CHEBI:15562"/>
        <dbReference type="ChEBI" id="CHEBI:16947"/>
        <dbReference type="EC" id="4.2.1.3"/>
    </reaction>
</comment>
<dbReference type="NCBIfam" id="TIGR00117">
    <property type="entry name" value="acnB"/>
    <property type="match status" value="1"/>
</dbReference>
<dbReference type="UniPathway" id="UPA00946"/>
<evidence type="ECO:0000256" key="6">
    <source>
        <dbReference type="ARBA" id="ARBA00013250"/>
    </source>
</evidence>
<dbReference type="InterPro" id="IPR015928">
    <property type="entry name" value="Aconitase/3IPM_dehydase_swvl"/>
</dbReference>
<dbReference type="GO" id="GO:0051539">
    <property type="term" value="F:4 iron, 4 sulfur cluster binding"/>
    <property type="evidence" value="ECO:0007669"/>
    <property type="project" value="UniProtKB-KW"/>
</dbReference>
<dbReference type="PROSITE" id="PS00450">
    <property type="entry name" value="ACONITASE_1"/>
    <property type="match status" value="1"/>
</dbReference>
<feature type="domain" description="Aconitase B HEAT-like" evidence="21">
    <location>
        <begin position="4"/>
        <end position="155"/>
    </location>
</feature>
<dbReference type="Pfam" id="PF00330">
    <property type="entry name" value="Aconitase"/>
    <property type="match status" value="1"/>
</dbReference>
<feature type="binding site" evidence="18">
    <location>
        <begin position="233"/>
        <end position="235"/>
    </location>
    <ligand>
        <name>substrate</name>
    </ligand>
</feature>
<feature type="binding site" evidence="18">
    <location>
        <begin position="403"/>
        <end position="405"/>
    </location>
    <ligand>
        <name>substrate</name>
    </ligand>
</feature>
<dbReference type="InterPro" id="IPR036008">
    <property type="entry name" value="Aconitase_4Fe-4S_dom"/>
</dbReference>
<dbReference type="Gene3D" id="3.40.1060.10">
    <property type="entry name" value="Aconitase, Domain 2"/>
    <property type="match status" value="1"/>
</dbReference>
<sequence>MLEEYLKHAKEREEMGIPPLPLNPAQVEELTKLLENPGDNDTAFLKDLITNRVAPGVDPAAKVKAEWLYRVAKGEVSSPVISKEEAVRLLGTMLGGYNVQPLIDLLNNDELGDAAADALKHTILVYAAFDKVAELSKSNDRAKSVIESWANAEWFLEKEALPKEIKVKIYKVDGEINTDDFSPAKHAWSRPDIPLHALSMGETRFPDGIETINKFREEGYKVAFVGDVVGTGSSRKSATNSLMWWIGDDIPYVPNKRRAGIVIGGLIAPIFFNTWEDSGGLPIMCDVSNLKTGDVVIIDTEKGEIRTEDGKVLTTFELKPKTIKDEFRAGGRLSLIIGKDLTEKARMFLGLGESEIFIKLDNPKPKEGQGYTLAQKIVGKACGIDGALPGGYYQPKMATVGSQDTTGLMTADELKELACLEFQCGLFMQSFCHTAAYPKPADVKMHQNLPEFIVERKGVSLLPGDGVIHTWVNRLGLPDTVGTGGDSHTRFPMGISFPAGSGLVAFAGALGFMPLDMPESVLVKFKGELNPGITLRDVVNAIPYYAIKQGLLTVEKKNKKNIFNGRILEMEGLPNLTVEQAFELTDASAERSAAAATIKLSEESVINYLKSNIALMKKMIEAGYQDADTLKRRIEEAEKWLENPVLLERDENAEYAAVIEIDLADIKEPIVACPNDPDDVKLLSEVAGDKVDEVFIGSCMTNIGHYRAAGHIWKGEPYITHTRVWLAPPSKMDKAQLMKEGYYSIFSAVGARTEIPGCSLCMGNQARVAPKSTVFSTSTRNFDNRMGDGARVYLGSAELAAVTALLGKLPQPEEYFEFLNKKVVPHRDEIYRYLEFHKMEDFTLDYVEVACEMYLKMKR</sequence>
<dbReference type="EC" id="4.2.1.3" evidence="5 16"/>
<evidence type="ECO:0000256" key="18">
    <source>
        <dbReference type="PIRSR" id="PIRSR036687-2"/>
    </source>
</evidence>
<evidence type="ECO:0000256" key="14">
    <source>
        <dbReference type="ARBA" id="ARBA00023239"/>
    </source>
</evidence>
<dbReference type="PROSITE" id="PS01244">
    <property type="entry name" value="ACONITASE_2"/>
    <property type="match status" value="1"/>
</dbReference>
<dbReference type="InterPro" id="IPR015929">
    <property type="entry name" value="Aconitase_B_swivel"/>
</dbReference>
<dbReference type="Pfam" id="PF11791">
    <property type="entry name" value="Aconitase_B_N"/>
    <property type="match status" value="1"/>
</dbReference>
<evidence type="ECO:0000256" key="8">
    <source>
        <dbReference type="ARBA" id="ARBA00022485"/>
    </source>
</evidence>
<feature type="binding site" evidence="18">
    <location>
        <position position="190"/>
    </location>
    <ligand>
        <name>substrate</name>
    </ligand>
</feature>
<dbReference type="InterPro" id="IPR018136">
    <property type="entry name" value="Aconitase_4Fe-4S_BS"/>
</dbReference>
<dbReference type="InterPro" id="IPR015931">
    <property type="entry name" value="Acnase/IPM_dHydase_lsu_aba_1/3"/>
</dbReference>
<dbReference type="GO" id="GO:0005829">
    <property type="term" value="C:cytosol"/>
    <property type="evidence" value="ECO:0007669"/>
    <property type="project" value="InterPro"/>
</dbReference>
<dbReference type="InterPro" id="IPR050926">
    <property type="entry name" value="Aconitase/IPM_isomerase"/>
</dbReference>
<dbReference type="RefSeq" id="WP_201326992.1">
    <property type="nucleotide sequence ID" value="NZ_AP017470.1"/>
</dbReference>
<evidence type="ECO:0000259" key="21">
    <source>
        <dbReference type="Pfam" id="PF11791"/>
    </source>
</evidence>
<evidence type="ECO:0000256" key="7">
    <source>
        <dbReference type="ARBA" id="ARBA00019379"/>
    </source>
</evidence>
<keyword evidence="10 17" id="KW-0479">Metal-binding</keyword>
<dbReference type="KEGG" id="thyd:TTHT_1158"/>
<feature type="binding site" evidence="18">
    <location>
        <position position="780"/>
    </location>
    <ligand>
        <name>substrate</name>
    </ligand>
</feature>
<evidence type="ECO:0000256" key="4">
    <source>
        <dbReference type="ARBA" id="ARBA00007185"/>
    </source>
</evidence>
<dbReference type="SUPFAM" id="SSF52016">
    <property type="entry name" value="LeuD/IlvD-like"/>
    <property type="match status" value="1"/>
</dbReference>
<dbReference type="InterPro" id="IPR015933">
    <property type="entry name" value="Aconitase_B_HEAT-like_dom"/>
</dbReference>
<dbReference type="CDD" id="cd01576">
    <property type="entry name" value="AcnB_Swivel"/>
    <property type="match status" value="1"/>
</dbReference>